<dbReference type="SUPFAM" id="SSF90123">
    <property type="entry name" value="ABC transporter transmembrane region"/>
    <property type="match status" value="1"/>
</dbReference>
<feature type="transmembrane region" description="Helical" evidence="7">
    <location>
        <begin position="140"/>
        <end position="169"/>
    </location>
</feature>
<dbReference type="InterPro" id="IPR036640">
    <property type="entry name" value="ABC1_TM_sf"/>
</dbReference>
<dbReference type="InterPro" id="IPR027417">
    <property type="entry name" value="P-loop_NTPase"/>
</dbReference>
<dbReference type="Proteomes" id="UP001200557">
    <property type="component" value="Unassembled WGS sequence"/>
</dbReference>
<dbReference type="InterPro" id="IPR011527">
    <property type="entry name" value="ABC1_TM_dom"/>
</dbReference>
<sequence length="571" mass="61817">MARQVNLYKKALNGLKRSFISVALFSAAVNILMLTGPMFMLQVYDRVLSSGSVATLQGLVIIMVFAYVFLGIYDFLRVRVLSRAAYRLDQKMGRAAYDLWVRSGLHQSGATLRPLSDLAVVRGFLTSPAILGFFDLPWIPFYLIIVFIVHPWLGFLALGGTFVVIILALTNQWMTQRHLAKAMQMDGSESFFVEQSRRNAETIMTLGMADPVAKRWGDMHVDGLATGQLGGDRSEGFTAASKAFRMLLQSALLGMGGYLALQQEISAGMIVAASIIAGRALAPIDQVIGAWRNIVRAREAHTRLKIAFDNVPAVETPINLPAPEGHLSVVAATKFPPATERRNDRAPILDQVSFSLEPGDALGVIGPSASGKSTLARVIVGAWPLEAGEIRLDGATLDQWDLGALGRHIGYLPQHLELLSGSIRDNIARFDPEAEDEDVIAAAKMAGVHDMVLHLSDGYSTQLGFGQHPLSGGQLQRIGLARAVFRTPRYVVLDEPNANLDASGDEALSKAIIALREANSTVIVMAHRPSAIASVNKVLVMHAGRVAQFGDKADVLQKATRQPSPQDLIDG</sequence>
<evidence type="ECO:0000256" key="3">
    <source>
        <dbReference type="ARBA" id="ARBA00022741"/>
    </source>
</evidence>
<organism evidence="10 11">
    <name type="scientific">Octadecabacter dasysiphoniae</name>
    <dbReference type="NCBI Taxonomy" id="2909341"/>
    <lineage>
        <taxon>Bacteria</taxon>
        <taxon>Pseudomonadati</taxon>
        <taxon>Pseudomonadota</taxon>
        <taxon>Alphaproteobacteria</taxon>
        <taxon>Rhodobacterales</taxon>
        <taxon>Roseobacteraceae</taxon>
        <taxon>Octadecabacter</taxon>
    </lineage>
</organism>
<dbReference type="InterPro" id="IPR017871">
    <property type="entry name" value="ABC_transporter-like_CS"/>
</dbReference>
<keyword evidence="2 7" id="KW-0812">Transmembrane</keyword>
<dbReference type="Pfam" id="PF00664">
    <property type="entry name" value="ABC_membrane"/>
    <property type="match status" value="1"/>
</dbReference>
<dbReference type="Gene3D" id="1.20.1560.10">
    <property type="entry name" value="ABC transporter type 1, transmembrane domain"/>
    <property type="match status" value="1"/>
</dbReference>
<gene>
    <name evidence="10" type="ORF">L0664_14960</name>
</gene>
<feature type="domain" description="ABC transporter" evidence="8">
    <location>
        <begin position="333"/>
        <end position="568"/>
    </location>
</feature>
<proteinExistence type="predicted"/>
<keyword evidence="3" id="KW-0547">Nucleotide-binding</keyword>
<evidence type="ECO:0000259" key="8">
    <source>
        <dbReference type="PROSITE" id="PS50893"/>
    </source>
</evidence>
<evidence type="ECO:0000256" key="6">
    <source>
        <dbReference type="ARBA" id="ARBA00023136"/>
    </source>
</evidence>
<dbReference type="InterPro" id="IPR003439">
    <property type="entry name" value="ABC_transporter-like_ATP-bd"/>
</dbReference>
<feature type="domain" description="ABC transmembrane type-1" evidence="9">
    <location>
        <begin position="22"/>
        <end position="296"/>
    </location>
</feature>
<dbReference type="Pfam" id="PF00005">
    <property type="entry name" value="ABC_tran"/>
    <property type="match status" value="1"/>
</dbReference>
<keyword evidence="6 7" id="KW-0472">Membrane</keyword>
<dbReference type="SMART" id="SM00382">
    <property type="entry name" value="AAA"/>
    <property type="match status" value="1"/>
</dbReference>
<dbReference type="InterPro" id="IPR010128">
    <property type="entry name" value="ATPase_T1SS_PrtD-like"/>
</dbReference>
<dbReference type="PROSITE" id="PS50893">
    <property type="entry name" value="ABC_TRANSPORTER_2"/>
    <property type="match status" value="1"/>
</dbReference>
<dbReference type="NCBIfam" id="TIGR01842">
    <property type="entry name" value="type_I_sec_PrtD"/>
    <property type="match status" value="1"/>
</dbReference>
<dbReference type="InterPro" id="IPR047957">
    <property type="entry name" value="ABC_AprD-like_6TM"/>
</dbReference>
<dbReference type="PROSITE" id="PS00211">
    <property type="entry name" value="ABC_TRANSPORTER_1"/>
    <property type="match status" value="1"/>
</dbReference>
<keyword evidence="11" id="KW-1185">Reference proteome</keyword>
<comment type="subcellular location">
    <subcellularLocation>
        <location evidence="1">Cell membrane</location>
        <topology evidence="1">Multi-pass membrane protein</topology>
    </subcellularLocation>
</comment>
<dbReference type="Gene3D" id="3.40.50.300">
    <property type="entry name" value="P-loop containing nucleotide triphosphate hydrolases"/>
    <property type="match status" value="1"/>
</dbReference>
<dbReference type="CDD" id="cd18586">
    <property type="entry name" value="ABC_6TM_PrtD_like"/>
    <property type="match status" value="1"/>
</dbReference>
<comment type="caution">
    <text evidence="10">The sequence shown here is derived from an EMBL/GenBank/DDBJ whole genome shotgun (WGS) entry which is preliminary data.</text>
</comment>
<evidence type="ECO:0000256" key="7">
    <source>
        <dbReference type="SAM" id="Phobius"/>
    </source>
</evidence>
<dbReference type="RefSeq" id="WP_235226704.1">
    <property type="nucleotide sequence ID" value="NZ_JAKGAQ010000004.1"/>
</dbReference>
<evidence type="ECO:0000256" key="1">
    <source>
        <dbReference type="ARBA" id="ARBA00004651"/>
    </source>
</evidence>
<keyword evidence="5 7" id="KW-1133">Transmembrane helix</keyword>
<reference evidence="10 11" key="1">
    <citation type="submission" date="2022-01" db="EMBL/GenBank/DDBJ databases">
        <title>Octadecabacter sp. nov., isolated from a marine alga.</title>
        <authorList>
            <person name="Jin M.S."/>
            <person name="Kim H.M."/>
            <person name="Han D.M."/>
            <person name="Jung J.J."/>
            <person name="Jeon C.O."/>
        </authorList>
    </citation>
    <scope>NUCLEOTIDE SEQUENCE [LARGE SCALE GENOMIC DNA]</scope>
    <source>
        <strain evidence="10 11">G9-8</strain>
    </source>
</reference>
<evidence type="ECO:0000256" key="5">
    <source>
        <dbReference type="ARBA" id="ARBA00022989"/>
    </source>
</evidence>
<feature type="transmembrane region" description="Helical" evidence="7">
    <location>
        <begin position="20"/>
        <end position="44"/>
    </location>
</feature>
<dbReference type="PANTHER" id="PTHR24221:SF248">
    <property type="entry name" value="ABC TRANSPORTER TRANSMEMBRANE REGION"/>
    <property type="match status" value="1"/>
</dbReference>
<dbReference type="PANTHER" id="PTHR24221">
    <property type="entry name" value="ATP-BINDING CASSETTE SUB-FAMILY B"/>
    <property type="match status" value="1"/>
</dbReference>
<evidence type="ECO:0000256" key="4">
    <source>
        <dbReference type="ARBA" id="ARBA00022840"/>
    </source>
</evidence>
<dbReference type="EMBL" id="JAKGAQ010000004">
    <property type="protein sequence ID" value="MCF2872373.1"/>
    <property type="molecule type" value="Genomic_DNA"/>
</dbReference>
<feature type="transmembrane region" description="Helical" evidence="7">
    <location>
        <begin position="56"/>
        <end position="76"/>
    </location>
</feature>
<dbReference type="SUPFAM" id="SSF52540">
    <property type="entry name" value="P-loop containing nucleoside triphosphate hydrolases"/>
    <property type="match status" value="1"/>
</dbReference>
<evidence type="ECO:0000259" key="9">
    <source>
        <dbReference type="PROSITE" id="PS50929"/>
    </source>
</evidence>
<accession>A0ABS9D240</accession>
<dbReference type="PROSITE" id="PS50929">
    <property type="entry name" value="ABC_TM1F"/>
    <property type="match status" value="1"/>
</dbReference>
<keyword evidence="4" id="KW-0067">ATP-binding</keyword>
<dbReference type="InterPro" id="IPR039421">
    <property type="entry name" value="Type_1_exporter"/>
</dbReference>
<evidence type="ECO:0000256" key="2">
    <source>
        <dbReference type="ARBA" id="ARBA00022692"/>
    </source>
</evidence>
<protein>
    <submittedName>
        <fullName evidence="10">Type I secretion system permease/ATPase</fullName>
    </submittedName>
</protein>
<name>A0ABS9D240_9RHOB</name>
<dbReference type="InterPro" id="IPR003593">
    <property type="entry name" value="AAA+_ATPase"/>
</dbReference>
<evidence type="ECO:0000313" key="11">
    <source>
        <dbReference type="Proteomes" id="UP001200557"/>
    </source>
</evidence>
<evidence type="ECO:0000313" key="10">
    <source>
        <dbReference type="EMBL" id="MCF2872373.1"/>
    </source>
</evidence>